<comment type="caution">
    <text evidence="2">The sequence shown here is derived from an EMBL/GenBank/DDBJ whole genome shotgun (WGS) entry which is preliminary data.</text>
</comment>
<keyword evidence="3" id="KW-1185">Reference proteome</keyword>
<name>A0A8K0QZJ9_9PLEO</name>
<organism evidence="2 3">
    <name type="scientific">Paraphoma chrysanthemicola</name>
    <dbReference type="NCBI Taxonomy" id="798071"/>
    <lineage>
        <taxon>Eukaryota</taxon>
        <taxon>Fungi</taxon>
        <taxon>Dikarya</taxon>
        <taxon>Ascomycota</taxon>
        <taxon>Pezizomycotina</taxon>
        <taxon>Dothideomycetes</taxon>
        <taxon>Pleosporomycetidae</taxon>
        <taxon>Pleosporales</taxon>
        <taxon>Pleosporineae</taxon>
        <taxon>Phaeosphaeriaceae</taxon>
        <taxon>Paraphoma</taxon>
    </lineage>
</organism>
<accession>A0A8K0QZJ9</accession>
<protein>
    <submittedName>
        <fullName evidence="2">Uncharacterized protein</fullName>
    </submittedName>
</protein>
<evidence type="ECO:0000313" key="3">
    <source>
        <dbReference type="Proteomes" id="UP000813461"/>
    </source>
</evidence>
<evidence type="ECO:0000256" key="1">
    <source>
        <dbReference type="SAM" id="MobiDB-lite"/>
    </source>
</evidence>
<evidence type="ECO:0000313" key="2">
    <source>
        <dbReference type="EMBL" id="KAH7076302.1"/>
    </source>
</evidence>
<dbReference type="AlphaFoldDB" id="A0A8K0QZJ9"/>
<reference evidence="2" key="1">
    <citation type="journal article" date="2021" name="Nat. Commun.">
        <title>Genetic determinants of endophytism in the Arabidopsis root mycobiome.</title>
        <authorList>
            <person name="Mesny F."/>
            <person name="Miyauchi S."/>
            <person name="Thiergart T."/>
            <person name="Pickel B."/>
            <person name="Atanasova L."/>
            <person name="Karlsson M."/>
            <person name="Huettel B."/>
            <person name="Barry K.W."/>
            <person name="Haridas S."/>
            <person name="Chen C."/>
            <person name="Bauer D."/>
            <person name="Andreopoulos W."/>
            <person name="Pangilinan J."/>
            <person name="LaButti K."/>
            <person name="Riley R."/>
            <person name="Lipzen A."/>
            <person name="Clum A."/>
            <person name="Drula E."/>
            <person name="Henrissat B."/>
            <person name="Kohler A."/>
            <person name="Grigoriev I.V."/>
            <person name="Martin F.M."/>
            <person name="Hacquard S."/>
        </authorList>
    </citation>
    <scope>NUCLEOTIDE SEQUENCE</scope>
    <source>
        <strain evidence="2">MPI-SDFR-AT-0120</strain>
    </source>
</reference>
<dbReference type="EMBL" id="JAGMVJ010000019">
    <property type="protein sequence ID" value="KAH7076302.1"/>
    <property type="molecule type" value="Genomic_DNA"/>
</dbReference>
<proteinExistence type="predicted"/>
<gene>
    <name evidence="2" type="ORF">FB567DRAFT_596911</name>
</gene>
<feature type="region of interest" description="Disordered" evidence="1">
    <location>
        <begin position="61"/>
        <end position="89"/>
    </location>
</feature>
<dbReference type="Proteomes" id="UP000813461">
    <property type="component" value="Unassembled WGS sequence"/>
</dbReference>
<sequence>MAALILASLAAATPLEEVHNERELPGRDWVATLIGLGNIAVGIPGALEAICKLKYRTVPTSQASQERLPEEPYARINSPASSSSVQLCGPERLPRQSDAAIPPCQSVKLVGREIQYTSASGLARANDIWAFSDPRHENEMWTFLENERLIWGWDNEEEILI</sequence>